<feature type="transmembrane region" description="Helical" evidence="2">
    <location>
        <begin position="148"/>
        <end position="167"/>
    </location>
</feature>
<reference evidence="5" key="1">
    <citation type="submission" date="2016-11" db="EMBL/GenBank/DDBJ databases">
        <authorList>
            <person name="Varghese N."/>
            <person name="Submissions S."/>
        </authorList>
    </citation>
    <scope>NUCLEOTIDE SEQUENCE [LARGE SCALE GENOMIC DNA]</scope>
    <source>
        <strain evidence="5">DSM 15449</strain>
    </source>
</reference>
<gene>
    <name evidence="4" type="ORF">SAMN02746098_00641</name>
</gene>
<feature type="transmembrane region" description="Helical" evidence="2">
    <location>
        <begin position="99"/>
        <end position="118"/>
    </location>
</feature>
<protein>
    <submittedName>
        <fullName evidence="4">HDIG domain-containing protein</fullName>
    </submittedName>
</protein>
<feature type="transmembrane region" description="Helical" evidence="2">
    <location>
        <begin position="30"/>
        <end position="47"/>
    </location>
</feature>
<evidence type="ECO:0000256" key="2">
    <source>
        <dbReference type="SAM" id="Phobius"/>
    </source>
</evidence>
<dbReference type="InterPro" id="IPR006675">
    <property type="entry name" value="HDIG_dom"/>
</dbReference>
<feature type="transmembrane region" description="Helical" evidence="2">
    <location>
        <begin position="67"/>
        <end position="87"/>
    </location>
</feature>
<keyword evidence="2" id="KW-1133">Transmembrane helix</keyword>
<evidence type="ECO:0000256" key="1">
    <source>
        <dbReference type="SAM" id="Coils"/>
    </source>
</evidence>
<dbReference type="PROSITE" id="PS51832">
    <property type="entry name" value="HD_GYP"/>
    <property type="match status" value="1"/>
</dbReference>
<organism evidence="4 5">
    <name type="scientific">Desulfosporosinus lacus DSM 15449</name>
    <dbReference type="NCBI Taxonomy" id="1121420"/>
    <lineage>
        <taxon>Bacteria</taxon>
        <taxon>Bacillati</taxon>
        <taxon>Bacillota</taxon>
        <taxon>Clostridia</taxon>
        <taxon>Eubacteriales</taxon>
        <taxon>Desulfitobacteriaceae</taxon>
        <taxon>Desulfosporosinus</taxon>
    </lineage>
</organism>
<dbReference type="PANTHER" id="PTHR43155:SF2">
    <property type="entry name" value="CYCLIC DI-GMP PHOSPHODIESTERASE PA4108"/>
    <property type="match status" value="1"/>
</dbReference>
<evidence type="ECO:0000313" key="5">
    <source>
        <dbReference type="Proteomes" id="UP000183954"/>
    </source>
</evidence>
<keyword evidence="1" id="KW-0175">Coiled coil</keyword>
<dbReference type="AlphaFoldDB" id="A0A1M5RS91"/>
<sequence>MPSPFLKLPDKYEQEFFNEIVRLNFLRSRNLALVLSLLNILFIIFDIKNYQEGLWYWYTPSGYLTLFYLHVFLGLILSIFLLLSWFNRLKSEDQVLTRWHSLLGTFFSAFIILFSSCISINDQLLHNQITVFILGSILIATNNYLKPIISITVFASSMILFMIGITFLQSDLDVLKGNYINGTILIIFAWFLSFTIYNMKIQDFISQKTIQQKNKEVEDYNNDLIEINNRLEESLQALDESQNVIFTLASALESKDTYTRGHSERVANYALQLAQTLGLSLNDQQTVWRAAQLHDIGKIGIPDAILNKSGKLNEEEWEIMRSHPEMGENICSTLSFARNFLPLIRHHHEHFDGTGYPDGLKGEEIPFLARIITIADAVDAITSHRSYRPSRTIDYALEELAIGKGSQFDPSIVQAFIESFNYA</sequence>
<proteinExistence type="predicted"/>
<dbReference type="Gene3D" id="1.10.3210.10">
    <property type="entry name" value="Hypothetical protein af1432"/>
    <property type="match status" value="1"/>
</dbReference>
<dbReference type="STRING" id="1121420.SAMN02746098_00641"/>
<name>A0A1M5RS91_9FIRM</name>
<dbReference type="CDD" id="cd00077">
    <property type="entry name" value="HDc"/>
    <property type="match status" value="1"/>
</dbReference>
<keyword evidence="2" id="KW-0472">Membrane</keyword>
<dbReference type="SUPFAM" id="SSF109604">
    <property type="entry name" value="HD-domain/PDEase-like"/>
    <property type="match status" value="1"/>
</dbReference>
<dbReference type="SMART" id="SM00471">
    <property type="entry name" value="HDc"/>
    <property type="match status" value="1"/>
</dbReference>
<accession>A0A1M5RS91</accession>
<evidence type="ECO:0000313" key="4">
    <source>
        <dbReference type="EMBL" id="SHH29040.1"/>
    </source>
</evidence>
<dbReference type="Pfam" id="PF13487">
    <property type="entry name" value="HD_5"/>
    <property type="match status" value="1"/>
</dbReference>
<dbReference type="InterPro" id="IPR003607">
    <property type="entry name" value="HD/PDEase_dom"/>
</dbReference>
<dbReference type="InterPro" id="IPR037522">
    <property type="entry name" value="HD_GYP_dom"/>
</dbReference>
<evidence type="ECO:0000259" key="3">
    <source>
        <dbReference type="PROSITE" id="PS51832"/>
    </source>
</evidence>
<feature type="transmembrane region" description="Helical" evidence="2">
    <location>
        <begin position="179"/>
        <end position="199"/>
    </location>
</feature>
<feature type="transmembrane region" description="Helical" evidence="2">
    <location>
        <begin position="124"/>
        <end position="141"/>
    </location>
</feature>
<feature type="coiled-coil region" evidence="1">
    <location>
        <begin position="210"/>
        <end position="244"/>
    </location>
</feature>
<feature type="domain" description="HD-GYP" evidence="3">
    <location>
        <begin position="237"/>
        <end position="423"/>
    </location>
</feature>
<keyword evidence="5" id="KW-1185">Reference proteome</keyword>
<keyword evidence="2" id="KW-0812">Transmembrane</keyword>
<dbReference type="OrthoDB" id="9798833at2"/>
<dbReference type="EMBL" id="FQXJ01000003">
    <property type="protein sequence ID" value="SHH29040.1"/>
    <property type="molecule type" value="Genomic_DNA"/>
</dbReference>
<dbReference type="Proteomes" id="UP000183954">
    <property type="component" value="Unassembled WGS sequence"/>
</dbReference>
<dbReference type="NCBIfam" id="TIGR00277">
    <property type="entry name" value="HDIG"/>
    <property type="match status" value="1"/>
</dbReference>
<dbReference type="PANTHER" id="PTHR43155">
    <property type="entry name" value="CYCLIC DI-GMP PHOSPHODIESTERASE PA4108-RELATED"/>
    <property type="match status" value="1"/>
</dbReference>